<proteinExistence type="predicted"/>
<organism evidence="2">
    <name type="scientific">Brassica oleracea</name>
    <name type="common">Wild cabbage</name>
    <dbReference type="NCBI Taxonomy" id="3712"/>
    <lineage>
        <taxon>Eukaryota</taxon>
        <taxon>Viridiplantae</taxon>
        <taxon>Streptophyta</taxon>
        <taxon>Embryophyta</taxon>
        <taxon>Tracheophyta</taxon>
        <taxon>Spermatophyta</taxon>
        <taxon>Magnoliopsida</taxon>
        <taxon>eudicotyledons</taxon>
        <taxon>Gunneridae</taxon>
        <taxon>Pentapetalae</taxon>
        <taxon>rosids</taxon>
        <taxon>malvids</taxon>
        <taxon>Brassicales</taxon>
        <taxon>Brassicaceae</taxon>
        <taxon>Brassiceae</taxon>
        <taxon>Brassica</taxon>
    </lineage>
</organism>
<dbReference type="AlphaFoldDB" id="A0A3P6G183"/>
<gene>
    <name evidence="2" type="ORF">BOLC1T05640H</name>
</gene>
<reference evidence="2" key="1">
    <citation type="submission" date="2018-11" db="EMBL/GenBank/DDBJ databases">
        <authorList>
            <consortium name="Genoscope - CEA"/>
            <person name="William W."/>
        </authorList>
    </citation>
    <scope>NUCLEOTIDE SEQUENCE</scope>
</reference>
<name>A0A3P6G183_BRAOL</name>
<protein>
    <submittedName>
        <fullName evidence="2">Uncharacterized protein</fullName>
    </submittedName>
</protein>
<sequence length="47" mass="5376">MIGSLWFLLPTHQEEAILQIQIQKMIMMMMMMILVASPLVLASLIIC</sequence>
<keyword evidence="1" id="KW-1133">Transmembrane helix</keyword>
<keyword evidence="1" id="KW-0812">Transmembrane</keyword>
<keyword evidence="1" id="KW-0472">Membrane</keyword>
<evidence type="ECO:0000256" key="1">
    <source>
        <dbReference type="SAM" id="Phobius"/>
    </source>
</evidence>
<accession>A0A3P6G183</accession>
<feature type="transmembrane region" description="Helical" evidence="1">
    <location>
        <begin position="26"/>
        <end position="46"/>
    </location>
</feature>
<evidence type="ECO:0000313" key="2">
    <source>
        <dbReference type="EMBL" id="VDD53251.1"/>
    </source>
</evidence>
<dbReference type="EMBL" id="LR031878">
    <property type="protein sequence ID" value="VDD53251.1"/>
    <property type="molecule type" value="Genomic_DNA"/>
</dbReference>